<dbReference type="Proteomes" id="UP000030752">
    <property type="component" value="Unassembled WGS sequence"/>
</dbReference>
<dbReference type="EMBL" id="KB822719">
    <property type="protein sequence ID" value="ETN41183.1"/>
    <property type="molecule type" value="Genomic_DNA"/>
</dbReference>
<evidence type="ECO:0000256" key="1">
    <source>
        <dbReference type="SAM" id="SignalP"/>
    </source>
</evidence>
<proteinExistence type="predicted"/>
<dbReference type="OrthoDB" id="5596743at2759"/>
<evidence type="ECO:0000259" key="2">
    <source>
        <dbReference type="Pfam" id="PF26534"/>
    </source>
</evidence>
<gene>
    <name evidence="3" type="ORF">HMPREF1541_03118</name>
</gene>
<feature type="chain" id="PRO_5004823976" description="NTF2-like domain-containing protein" evidence="1">
    <location>
        <begin position="25"/>
        <end position="164"/>
    </location>
</feature>
<dbReference type="InParanoid" id="W2RZH0"/>
<dbReference type="GeneID" id="19970457"/>
<protein>
    <recommendedName>
        <fullName evidence="2">NTF2-like domain-containing protein</fullName>
    </recommendedName>
</protein>
<dbReference type="VEuPathDB" id="FungiDB:HMPREF1541_03118"/>
<keyword evidence="1" id="KW-0732">Signal</keyword>
<name>W2RZH0_CYPE1</name>
<evidence type="ECO:0000313" key="4">
    <source>
        <dbReference type="Proteomes" id="UP000030752"/>
    </source>
</evidence>
<evidence type="ECO:0000313" key="3">
    <source>
        <dbReference type="EMBL" id="ETN41183.1"/>
    </source>
</evidence>
<dbReference type="HOGENOM" id="CLU_096573_2_1_1"/>
<feature type="signal peptide" evidence="1">
    <location>
        <begin position="1"/>
        <end position="24"/>
    </location>
</feature>
<dbReference type="AlphaFoldDB" id="W2RZH0"/>
<dbReference type="RefSeq" id="XP_008715692.1">
    <property type="nucleotide sequence ID" value="XM_008717470.1"/>
</dbReference>
<sequence>MKFTSILALLPLAAAWNCLTDADAESIVSRSIIFLEHHDIALANATAQGLFAEDIQEFGDSINSLRGDALGTQVENGRAKYVAETLATPPIPSITTLDIIHDCKSLLWQWQFDGIGSGEYRVRGVTIIKVNDQNYVNYQYVEFNSLAWALDLNFTVIPAPLPGS</sequence>
<feature type="domain" description="NTF2-like" evidence="2">
    <location>
        <begin position="17"/>
        <end position="154"/>
    </location>
</feature>
<dbReference type="Pfam" id="PF26534">
    <property type="entry name" value="NTF2_7"/>
    <property type="match status" value="1"/>
</dbReference>
<organism evidence="3 4">
    <name type="scientific">Cyphellophora europaea (strain CBS 101466)</name>
    <name type="common">Phialophora europaea</name>
    <dbReference type="NCBI Taxonomy" id="1220924"/>
    <lineage>
        <taxon>Eukaryota</taxon>
        <taxon>Fungi</taxon>
        <taxon>Dikarya</taxon>
        <taxon>Ascomycota</taxon>
        <taxon>Pezizomycotina</taxon>
        <taxon>Eurotiomycetes</taxon>
        <taxon>Chaetothyriomycetidae</taxon>
        <taxon>Chaetothyriales</taxon>
        <taxon>Cyphellophoraceae</taxon>
        <taxon>Cyphellophora</taxon>
    </lineage>
</organism>
<accession>W2RZH0</accession>
<keyword evidence="4" id="KW-1185">Reference proteome</keyword>
<reference evidence="3 4" key="1">
    <citation type="submission" date="2013-03" db="EMBL/GenBank/DDBJ databases">
        <title>The Genome Sequence of Phialophora europaea CBS 101466.</title>
        <authorList>
            <consortium name="The Broad Institute Genomics Platform"/>
            <person name="Cuomo C."/>
            <person name="de Hoog S."/>
            <person name="Gorbushina A."/>
            <person name="Walker B."/>
            <person name="Young S.K."/>
            <person name="Zeng Q."/>
            <person name="Gargeya S."/>
            <person name="Fitzgerald M."/>
            <person name="Haas B."/>
            <person name="Abouelleil A."/>
            <person name="Allen A.W."/>
            <person name="Alvarado L."/>
            <person name="Arachchi H.M."/>
            <person name="Berlin A.M."/>
            <person name="Chapman S.B."/>
            <person name="Gainer-Dewar J."/>
            <person name="Goldberg J."/>
            <person name="Griggs A."/>
            <person name="Gujja S."/>
            <person name="Hansen M."/>
            <person name="Howarth C."/>
            <person name="Imamovic A."/>
            <person name="Ireland A."/>
            <person name="Larimer J."/>
            <person name="McCowan C."/>
            <person name="Murphy C."/>
            <person name="Pearson M."/>
            <person name="Poon T.W."/>
            <person name="Priest M."/>
            <person name="Roberts A."/>
            <person name="Saif S."/>
            <person name="Shea T."/>
            <person name="Sisk P."/>
            <person name="Sykes S."/>
            <person name="Wortman J."/>
            <person name="Nusbaum C."/>
            <person name="Birren B."/>
        </authorList>
    </citation>
    <scope>NUCLEOTIDE SEQUENCE [LARGE SCALE GENOMIC DNA]</scope>
    <source>
        <strain evidence="3 4">CBS 101466</strain>
    </source>
</reference>
<dbReference type="InterPro" id="IPR058645">
    <property type="entry name" value="NTF2-like_dom_7"/>
</dbReference>
<dbReference type="eggNOG" id="ENOG502RKZB">
    <property type="taxonomic scope" value="Eukaryota"/>
</dbReference>